<sequence length="146" mass="15929">MAEHDFRYTLLNPAHTLSECRALAPGRYQVTGTGGSVRAGDTLLVTLKGSRELSQRLTVEKVRHLINPPGQWLAVAKGPVFRELEILNWQVDCDSCGKRLDFEFAVDAALGEAARKPAAEARIAELGWASVAQGKHLCGTCRTQQS</sequence>
<comment type="caution">
    <text evidence="1">The sequence shown here is derived from an EMBL/GenBank/DDBJ whole genome shotgun (WGS) entry which is preliminary data.</text>
</comment>
<protein>
    <submittedName>
        <fullName evidence="1">Uncharacterized protein</fullName>
    </submittedName>
</protein>
<gene>
    <name evidence="1" type="ORF">DN820_21555</name>
</gene>
<name>A0A5R9Q9N6_9GAMM</name>
<dbReference type="RefSeq" id="WP_138407078.1">
    <property type="nucleotide sequence ID" value="NZ_QLAE01000005.1"/>
</dbReference>
<reference evidence="1 2" key="1">
    <citation type="journal article" date="2017" name="Eur. J. Clin. Microbiol. Infect. Dis.">
        <title>Uncommonly isolated clinical Pseudomonas: identification and phylogenetic assignation.</title>
        <authorList>
            <person name="Mulet M."/>
            <person name="Gomila M."/>
            <person name="Ramirez A."/>
            <person name="Cardew S."/>
            <person name="Moore E.R."/>
            <person name="Lalucat J."/>
            <person name="Garcia-Valdes E."/>
        </authorList>
    </citation>
    <scope>NUCLEOTIDE SEQUENCE [LARGE SCALE GENOMIC DNA]</scope>
    <source>
        <strain evidence="1 2">SD129</strain>
    </source>
</reference>
<dbReference type="AlphaFoldDB" id="A0A5R9Q9N6"/>
<evidence type="ECO:0000313" key="1">
    <source>
        <dbReference type="EMBL" id="TLX61405.1"/>
    </source>
</evidence>
<dbReference type="Proteomes" id="UP000306753">
    <property type="component" value="Unassembled WGS sequence"/>
</dbReference>
<organism evidence="1 2">
    <name type="scientific">Stutzerimonas nosocomialis</name>
    <dbReference type="NCBI Taxonomy" id="1056496"/>
    <lineage>
        <taxon>Bacteria</taxon>
        <taxon>Pseudomonadati</taxon>
        <taxon>Pseudomonadota</taxon>
        <taxon>Gammaproteobacteria</taxon>
        <taxon>Pseudomonadales</taxon>
        <taxon>Pseudomonadaceae</taxon>
        <taxon>Stutzerimonas</taxon>
    </lineage>
</organism>
<keyword evidence="2" id="KW-1185">Reference proteome</keyword>
<dbReference type="OrthoDB" id="7002760at2"/>
<proteinExistence type="predicted"/>
<accession>A0A5R9Q9N6</accession>
<dbReference type="EMBL" id="QLAG01000048">
    <property type="protein sequence ID" value="TLX61405.1"/>
    <property type="molecule type" value="Genomic_DNA"/>
</dbReference>
<evidence type="ECO:0000313" key="2">
    <source>
        <dbReference type="Proteomes" id="UP000306753"/>
    </source>
</evidence>